<keyword evidence="1" id="KW-0472">Membrane</keyword>
<keyword evidence="2" id="KW-0732">Signal</keyword>
<keyword evidence="4" id="KW-1185">Reference proteome</keyword>
<evidence type="ECO:0008006" key="5">
    <source>
        <dbReference type="Google" id="ProtNLM"/>
    </source>
</evidence>
<name>A0ABN2Z7R3_9MICC</name>
<evidence type="ECO:0000313" key="3">
    <source>
        <dbReference type="EMBL" id="GAA2138050.1"/>
    </source>
</evidence>
<dbReference type="RefSeq" id="WP_344365980.1">
    <property type="nucleotide sequence ID" value="NZ_BAAAQB010000034.1"/>
</dbReference>
<dbReference type="EMBL" id="BAAAQB010000034">
    <property type="protein sequence ID" value="GAA2138050.1"/>
    <property type="molecule type" value="Genomic_DNA"/>
</dbReference>
<keyword evidence="1" id="KW-0812">Transmembrane</keyword>
<evidence type="ECO:0000256" key="2">
    <source>
        <dbReference type="SAM" id="SignalP"/>
    </source>
</evidence>
<feature type="signal peptide" evidence="2">
    <location>
        <begin position="1"/>
        <end position="28"/>
    </location>
</feature>
<evidence type="ECO:0000313" key="4">
    <source>
        <dbReference type="Proteomes" id="UP001500102"/>
    </source>
</evidence>
<comment type="caution">
    <text evidence="3">The sequence shown here is derived from an EMBL/GenBank/DDBJ whole genome shotgun (WGS) entry which is preliminary data.</text>
</comment>
<keyword evidence="1" id="KW-1133">Transmembrane helix</keyword>
<feature type="chain" id="PRO_5045783328" description="Alkaline shock response membrane anchor protein AmaP" evidence="2">
    <location>
        <begin position="29"/>
        <end position="159"/>
    </location>
</feature>
<evidence type="ECO:0000256" key="1">
    <source>
        <dbReference type="SAM" id="Phobius"/>
    </source>
</evidence>
<protein>
    <recommendedName>
        <fullName evidence="5">Alkaline shock response membrane anchor protein AmaP</fullName>
    </recommendedName>
</protein>
<sequence length="159" mass="15993">MSQTNRALNRILLALAGLVLLAAGAATAAAGMMPGVAASWAATGSSLMDHAGSLFDSAPLPGPARSWWAVAGVAALILAAGLSIAWLASQGGGRTPRVGREADGDRGTTVVETGLIAAAVKQALEGNRLVLGTSVSAWESRGKTGLRLRLQARQGASPR</sequence>
<gene>
    <name evidence="3" type="ORF">GCM10009825_24240</name>
</gene>
<feature type="transmembrane region" description="Helical" evidence="1">
    <location>
        <begin position="65"/>
        <end position="88"/>
    </location>
</feature>
<dbReference type="Proteomes" id="UP001500102">
    <property type="component" value="Unassembled WGS sequence"/>
</dbReference>
<accession>A0ABN2Z7R3</accession>
<reference evidence="3 4" key="1">
    <citation type="journal article" date="2019" name="Int. J. Syst. Evol. Microbiol.">
        <title>The Global Catalogue of Microorganisms (GCM) 10K type strain sequencing project: providing services to taxonomists for standard genome sequencing and annotation.</title>
        <authorList>
            <consortium name="The Broad Institute Genomics Platform"/>
            <consortium name="The Broad Institute Genome Sequencing Center for Infectious Disease"/>
            <person name="Wu L."/>
            <person name="Ma J."/>
        </authorList>
    </citation>
    <scope>NUCLEOTIDE SEQUENCE [LARGE SCALE GENOMIC DNA]</scope>
    <source>
        <strain evidence="3 4">JCM 15921</strain>
    </source>
</reference>
<proteinExistence type="predicted"/>
<organism evidence="3 4">
    <name type="scientific">Arthrobacter humicola</name>
    <dbReference type="NCBI Taxonomy" id="409291"/>
    <lineage>
        <taxon>Bacteria</taxon>
        <taxon>Bacillati</taxon>
        <taxon>Actinomycetota</taxon>
        <taxon>Actinomycetes</taxon>
        <taxon>Micrococcales</taxon>
        <taxon>Micrococcaceae</taxon>
        <taxon>Arthrobacter</taxon>
    </lineage>
</organism>